<gene>
    <name evidence="1" type="ORF">ACCO45_010995</name>
</gene>
<accession>A0ACC4DGD8</accession>
<proteinExistence type="predicted"/>
<protein>
    <submittedName>
        <fullName evidence="1">Uncharacterized protein</fullName>
    </submittedName>
</protein>
<sequence>MRALGIGAGTTDSFDSPALVGGHRSVGICHSPCHGIQGGRPRRRAGRRPDAVLLPPRAHLHCQAKTVRPAGNECVAGDCSTDGPHSPRRGPHRVAHAVTYNNCRHNLQQTDQALLLDRYAVYNNSCPLTLLDSLQDLVFGGRPITIGERDSIHGVLAQW</sequence>
<keyword evidence="2" id="KW-1185">Reference proteome</keyword>
<dbReference type="EMBL" id="JBGNUJ010000010">
    <property type="protein sequence ID" value="KAL3955432.1"/>
    <property type="molecule type" value="Genomic_DNA"/>
</dbReference>
<evidence type="ECO:0000313" key="1">
    <source>
        <dbReference type="EMBL" id="KAL3955432.1"/>
    </source>
</evidence>
<name>A0ACC4DGD8_PURLI</name>
<reference evidence="1" key="1">
    <citation type="submission" date="2024-12" db="EMBL/GenBank/DDBJ databases">
        <title>Comparative genomics and development of molecular markers within Purpureocillium lilacinum and among Purpureocillium species.</title>
        <authorList>
            <person name="Yeh Z.-Y."/>
            <person name="Ni N.-T."/>
            <person name="Lo P.-H."/>
            <person name="Mushyakhwo K."/>
            <person name="Lin C.-F."/>
            <person name="Nai Y.-S."/>
        </authorList>
    </citation>
    <scope>NUCLEOTIDE SEQUENCE</scope>
    <source>
        <strain evidence="1">NCHU-NPUST-175</strain>
    </source>
</reference>
<organism evidence="1 2">
    <name type="scientific">Purpureocillium lilacinum</name>
    <name type="common">Paecilomyces lilacinus</name>
    <dbReference type="NCBI Taxonomy" id="33203"/>
    <lineage>
        <taxon>Eukaryota</taxon>
        <taxon>Fungi</taxon>
        <taxon>Dikarya</taxon>
        <taxon>Ascomycota</taxon>
        <taxon>Pezizomycotina</taxon>
        <taxon>Sordariomycetes</taxon>
        <taxon>Hypocreomycetidae</taxon>
        <taxon>Hypocreales</taxon>
        <taxon>Ophiocordycipitaceae</taxon>
        <taxon>Purpureocillium</taxon>
    </lineage>
</organism>
<comment type="caution">
    <text evidence="1">The sequence shown here is derived from an EMBL/GenBank/DDBJ whole genome shotgun (WGS) entry which is preliminary data.</text>
</comment>
<evidence type="ECO:0000313" key="2">
    <source>
        <dbReference type="Proteomes" id="UP001638806"/>
    </source>
</evidence>
<dbReference type="Proteomes" id="UP001638806">
    <property type="component" value="Unassembled WGS sequence"/>
</dbReference>